<organism evidence="1 2">
    <name type="scientific">Xanthomonas manihotis</name>
    <dbReference type="NCBI Taxonomy" id="43353"/>
    <lineage>
        <taxon>Bacteria</taxon>
        <taxon>Pseudomonadati</taxon>
        <taxon>Pseudomonadota</taxon>
        <taxon>Gammaproteobacteria</taxon>
        <taxon>Lysobacterales</taxon>
        <taxon>Lysobacteraceae</taxon>
        <taxon>Xanthomonas</taxon>
    </lineage>
</organism>
<comment type="caution">
    <text evidence="1">The sequence shown here is derived from an EMBL/GenBank/DDBJ whole genome shotgun (WGS) entry which is preliminary data.</text>
</comment>
<reference evidence="1" key="1">
    <citation type="submission" date="2021-03" db="EMBL/GenBank/DDBJ databases">
        <title>Molecular characterization of Xanthomonas species pathogenic on Araceae and the development of a triplex TaqMan assay for detection of X. phaseoli pv. dieffenbachiae.</title>
        <authorList>
            <person name="Van Der Wolf J."/>
            <person name="Krijger M."/>
            <person name="Mendes O."/>
            <person name="Brankovics B."/>
            <person name="Bonants P."/>
            <person name="Meekes E."/>
        </authorList>
    </citation>
    <scope>NUCLEOTIDE SEQUENCE</scope>
    <source>
        <strain evidence="1">NBC1264</strain>
    </source>
</reference>
<protein>
    <submittedName>
        <fullName evidence="1">Uncharacterized protein</fullName>
    </submittedName>
</protein>
<evidence type="ECO:0000313" key="2">
    <source>
        <dbReference type="Proteomes" id="UP000668572"/>
    </source>
</evidence>
<name>A0A8I2BWD1_XANMN</name>
<dbReference type="Proteomes" id="UP000668572">
    <property type="component" value="Unassembled WGS sequence"/>
</dbReference>
<dbReference type="AlphaFoldDB" id="A0A8I2BWD1"/>
<sequence>MSSPQRQDSKTGLAAIACVLRQVFRARAAGGLPAAYPSLLQIRQRDCCPAALGLETGTGPTAI</sequence>
<dbReference type="EMBL" id="JAGHXW010000052">
    <property type="protein sequence ID" value="MBO9761202.1"/>
    <property type="molecule type" value="Genomic_DNA"/>
</dbReference>
<accession>A0A8I2BWD1</accession>
<gene>
    <name evidence="1" type="ORF">J7405_16925</name>
</gene>
<evidence type="ECO:0000313" key="1">
    <source>
        <dbReference type="EMBL" id="MBO9761202.1"/>
    </source>
</evidence>
<dbReference type="RefSeq" id="WP_017155997.1">
    <property type="nucleotide sequence ID" value="NZ_CP083575.1"/>
</dbReference>
<proteinExistence type="predicted"/>